<dbReference type="InterPro" id="IPR058094">
    <property type="entry name" value="Ig-like_OmpL47-like"/>
</dbReference>
<dbReference type="InterPro" id="IPR001956">
    <property type="entry name" value="CBM3"/>
</dbReference>
<accession>A0ABR8PSW0</accession>
<dbReference type="NCBIfam" id="NF047446">
    <property type="entry name" value="barrel_OmpL47"/>
    <property type="match status" value="7"/>
</dbReference>
<dbReference type="Proteomes" id="UP000627781">
    <property type="component" value="Unassembled WGS sequence"/>
</dbReference>
<dbReference type="SMART" id="SM01067">
    <property type="entry name" value="CBM_3"/>
    <property type="match status" value="2"/>
</dbReference>
<dbReference type="InterPro" id="IPR036116">
    <property type="entry name" value="FN3_sf"/>
</dbReference>
<feature type="domain" description="CBM3" evidence="3">
    <location>
        <begin position="1859"/>
        <end position="2008"/>
    </location>
</feature>
<dbReference type="PROSITE" id="PS50853">
    <property type="entry name" value="FN3"/>
    <property type="match status" value="1"/>
</dbReference>
<dbReference type="Pfam" id="PF00041">
    <property type="entry name" value="fn3"/>
    <property type="match status" value="1"/>
</dbReference>
<protein>
    <submittedName>
        <fullName evidence="4">Uncharacterized protein</fullName>
    </submittedName>
</protein>
<dbReference type="Gene3D" id="2.60.40.710">
    <property type="entry name" value="Endoglucanase-like"/>
    <property type="match status" value="2"/>
</dbReference>
<sequence>MKKCSFPNCKRFVSLLMAFILAFVLAYPPVRSFASTSNDVLPPSNLASQLITPSNAKLTWDPVHGATGYKVYGITDGQLTVLGTTTSTSYTFNDLKEGSYKYVVSTLSAQGESGPCAPTSFTVTYPTMAAPATLTNKIQNVNDVVLNWTASQYANSYNIYQIAADNTKTLVSSVKASTTYTIVNAPAGSYTYAVSSVNSLYGESSLSTSTQVQIIHPTMTAPSKLTYSLANINDINLSWSAVTNATNYKVYQVVDGQKLLKSTTTGTNVAFANMPGGDYVYEVHSFSSRFGESQDGSQVSLNLVLPAMQTPTNLSYEIKNENDITLKWDAVSNATNYKIYQIIDGQKILKSTTAGTNATFSNMPGGDYVYEVHSFSNRLGESQDGSKVSLSLVLPAMEDPTNLSYDIKNGNDITLKWDAVDNATSYKVYQIVNGQKILRSATAGTTITYTNMPGGDYVYEVHSFSTRLGESQKGISITFSLTPPIMQPPTDLAHKINNATSLSLTWSPSENATGYKIYQITNGQKVLKSTVNSTTVSYTNMAPGEYKFEIHSYSARFGESPDGSTITVTMDGQTMQAPTNLVYNITNLNDITLRWTAVPFATSYKIYQKVDGQLVLKQTVNTTSATFTNMPSGDYDYIVNSVSTLLGESPIGAESTFSLSLPKMGAPDTLTYNVINGNDITLRWASVQYANNYKVYQIIDGEKVLKQTVAGTSVTFTNMPAGDYTYEVCAFSTRLGESEVGPKTTLSLTWPTMQTPESVTYTLTNTSTITLKWAPTLYATNYKIYQIVNGEKVLKQTANTNNASFNLPAGDYSYEVHSYSTRFGESQDGGQISFTLDNSLMKAPGNLTSTITNGNDITLRWTGVPYVTDYKVYQIIDGKKVLKQTLPGTSVTFTNMAAGDYNYEVHSFNSSYGESEDGSQTSSTLTWPTMQAPAKLNYNIANGNDIRLNWLPVPYATSYKVYQIVNGEKVLKQTLPGTGTTFVNMPAGDYSYEVYSYSSRFGESPIGSTLDFSLTWPVVQAPTLSRTISNINNITLTWNSVAWANEYRVYEIVNDTKQLLFKGNALSYKAFNLSEGTHNFQVTAYNTRFGESDPSNTLADSIIYPIMQAPLATIKVKDKTTAFICWDFVTFANGYNIYELIDNKPVLLVKNLNNLSYTFNNLPAGDHLYYVTSCSNSFGESSPSSTLLARIIIDGKAPVTTSNAPTNWSKDDVTVNLTATDDISGVAKTFYSVDDAGYKEGTTFTVANEGTHKISFYSVDATGNTETANTAYVKIDKSAPVTTSNTPTNWSKDDVTVSLTATDDISGVAKTFYSIDDADYKEGTTFTVANEGTHKISFYSVDAAGNTETANTSYVKIDKAAPVTTSNAPTDWSKDDVTVSLTATDTLSSIAKTFYSIDDADYQEGTTFTVANEGTHKISFYSVDAAGNTETANTAYVKIDKSAPVTTSNAPTNWSKDDVTVSLTATDDISGVAKTFYSVDDAGYKEGTTFTVANEGTHKISFYSVDATGNTETANTAYVKIDKSAPVTTSNAPTNWSKDDVTVSLTATDTLSGVAKTFYSIDDADYQEGTTFTVANEGTHKISFYSVDAAGNTETANTTYVKIDKVAPVTTSNAPADWSKGDVTVNLTATDALSSVAKTFYSIDDADYQEGTTFTVANEGTHKISFYSVDVAGNTETANTTYVNIDKTAPVTTSNAPTNWSKDDVTVNLTATDALTSVAKTFYSIDDADYQEGTTFTVTKEGSHKISFYSIDTAGNIEIANTTYVKIDKTAPTIEMKLDNEYTIGSILPAYIANDNLSGVATEKMTVFAPNDATGKVIAKGTSYILDKPGTYKVNITVTDAAGLTTTIEKEIYVMEISDADIQVYSRDAFQLCPFSNTLYPRIIVRNTSNKEINLADLQLKYFFTNEGNGQSIFECDWAGLNCYPITCSVRSNFVRDNFGNSTLTLSFQGNRKLKPGAILEIQGRIHEPNWKIYNKFNDYSLNTEWYSKNDRIPVYYKGHKVCGTEPKIDVVDDTKITSNDFTLLSQDANQQVQYTHTLYPRIKIKNISNKQIKFSDMNLKYFFTSDGIRCNIFSCDYISINNRGIRSNINGNFTWDNSGNTVLNLSFDDDGTVFMPGDEIEIHCRIYNLNFCRVYNRFNDYSLNTQSSRGFSPNDKICLYVKGINVNGIEPQ</sequence>
<reference evidence="4 5" key="1">
    <citation type="submission" date="2020-08" db="EMBL/GenBank/DDBJ databases">
        <title>A Genomic Blueprint of the Chicken Gut Microbiome.</title>
        <authorList>
            <person name="Gilroy R."/>
            <person name="Ravi A."/>
            <person name="Getino M."/>
            <person name="Pursley I."/>
            <person name="Horton D.L."/>
            <person name="Alikhan N.-F."/>
            <person name="Baker D."/>
            <person name="Gharbi K."/>
            <person name="Hall N."/>
            <person name="Watson M."/>
            <person name="Adriaenssens E.M."/>
            <person name="Foster-Nyarko E."/>
            <person name="Jarju S."/>
            <person name="Secka A."/>
            <person name="Antonio M."/>
            <person name="Oren A."/>
            <person name="Chaudhuri R."/>
            <person name="La Ragione R.M."/>
            <person name="Hildebrand F."/>
            <person name="Pallen M.J."/>
        </authorList>
    </citation>
    <scope>NUCLEOTIDE SEQUENCE [LARGE SCALE GENOMIC DNA]</scope>
    <source>
        <strain evidence="4 5">Sa3CVN1</strain>
    </source>
</reference>
<evidence type="ECO:0000313" key="5">
    <source>
        <dbReference type="Proteomes" id="UP000627781"/>
    </source>
</evidence>
<evidence type="ECO:0000313" key="4">
    <source>
        <dbReference type="EMBL" id="MBD7911200.1"/>
    </source>
</evidence>
<dbReference type="InterPro" id="IPR036966">
    <property type="entry name" value="CBM3_sf"/>
</dbReference>
<feature type="domain" description="Fibronectin type-III" evidence="2">
    <location>
        <begin position="42"/>
        <end position="127"/>
    </location>
</feature>
<proteinExistence type="predicted"/>
<dbReference type="CDD" id="cd00063">
    <property type="entry name" value="FN3"/>
    <property type="match status" value="3"/>
</dbReference>
<feature type="chain" id="PRO_5046147485" evidence="1">
    <location>
        <begin position="27"/>
        <end position="2173"/>
    </location>
</feature>
<gene>
    <name evidence="4" type="ORF">H9661_07510</name>
</gene>
<keyword evidence="5" id="KW-1185">Reference proteome</keyword>
<name>A0ABR8PSW0_9CLOT</name>
<organism evidence="4 5">
    <name type="scientific">Clostridium cibarium</name>
    <dbReference type="NCBI Taxonomy" id="2762247"/>
    <lineage>
        <taxon>Bacteria</taxon>
        <taxon>Bacillati</taxon>
        <taxon>Bacillota</taxon>
        <taxon>Clostridia</taxon>
        <taxon>Eubacteriales</taxon>
        <taxon>Clostridiaceae</taxon>
        <taxon>Clostridium</taxon>
    </lineage>
</organism>
<dbReference type="InterPro" id="IPR008965">
    <property type="entry name" value="CBM2/CBM3_carb-bd_dom_sf"/>
</dbReference>
<dbReference type="Pfam" id="PF00942">
    <property type="entry name" value="CBM_3"/>
    <property type="match status" value="2"/>
</dbReference>
<dbReference type="Gene3D" id="3.30.1920.20">
    <property type="match status" value="7"/>
</dbReference>
<dbReference type="SUPFAM" id="SSF49384">
    <property type="entry name" value="Carbohydrate-binding domain"/>
    <property type="match status" value="2"/>
</dbReference>
<feature type="domain" description="CBM3" evidence="3">
    <location>
        <begin position="2019"/>
        <end position="2173"/>
    </location>
</feature>
<dbReference type="EMBL" id="JACSRA010000009">
    <property type="protein sequence ID" value="MBD7911200.1"/>
    <property type="molecule type" value="Genomic_DNA"/>
</dbReference>
<dbReference type="SUPFAM" id="SSF49265">
    <property type="entry name" value="Fibronectin type III"/>
    <property type="match status" value="5"/>
</dbReference>
<dbReference type="SMART" id="SM00060">
    <property type="entry name" value="FN3"/>
    <property type="match status" value="13"/>
</dbReference>
<feature type="signal peptide" evidence="1">
    <location>
        <begin position="1"/>
        <end position="26"/>
    </location>
</feature>
<dbReference type="RefSeq" id="WP_191768062.1">
    <property type="nucleotide sequence ID" value="NZ_JACSRA010000009.1"/>
</dbReference>
<comment type="caution">
    <text evidence="4">The sequence shown here is derived from an EMBL/GenBank/DDBJ whole genome shotgun (WGS) entry which is preliminary data.</text>
</comment>
<dbReference type="InterPro" id="IPR003961">
    <property type="entry name" value="FN3_dom"/>
</dbReference>
<dbReference type="PROSITE" id="PS51172">
    <property type="entry name" value="CBM3"/>
    <property type="match status" value="2"/>
</dbReference>
<keyword evidence="1" id="KW-0732">Signal</keyword>
<dbReference type="Gene3D" id="2.60.40.10">
    <property type="entry name" value="Immunoglobulins"/>
    <property type="match status" value="14"/>
</dbReference>
<evidence type="ECO:0000259" key="2">
    <source>
        <dbReference type="PROSITE" id="PS50853"/>
    </source>
</evidence>
<evidence type="ECO:0000259" key="3">
    <source>
        <dbReference type="PROSITE" id="PS51172"/>
    </source>
</evidence>
<dbReference type="InterPro" id="IPR013783">
    <property type="entry name" value="Ig-like_fold"/>
</dbReference>
<evidence type="ECO:0000256" key="1">
    <source>
        <dbReference type="SAM" id="SignalP"/>
    </source>
</evidence>